<dbReference type="CDD" id="cd22363">
    <property type="entry name" value="tRNA-intron_lyase_C"/>
    <property type="match status" value="1"/>
</dbReference>
<dbReference type="AlphaFoldDB" id="A0A2I0AYP2"/>
<dbReference type="EMBL" id="KZ451935">
    <property type="protein sequence ID" value="PKA60677.1"/>
    <property type="molecule type" value="Genomic_DNA"/>
</dbReference>
<reference evidence="5 6" key="1">
    <citation type="journal article" date="2017" name="Nature">
        <title>The Apostasia genome and the evolution of orchids.</title>
        <authorList>
            <person name="Zhang G.Q."/>
            <person name="Liu K.W."/>
            <person name="Li Z."/>
            <person name="Lohaus R."/>
            <person name="Hsiao Y.Y."/>
            <person name="Niu S.C."/>
            <person name="Wang J.Y."/>
            <person name="Lin Y.C."/>
            <person name="Xu Q."/>
            <person name="Chen L.J."/>
            <person name="Yoshida K."/>
            <person name="Fujiwara S."/>
            <person name="Wang Z.W."/>
            <person name="Zhang Y.Q."/>
            <person name="Mitsuda N."/>
            <person name="Wang M."/>
            <person name="Liu G.H."/>
            <person name="Pecoraro L."/>
            <person name="Huang H.X."/>
            <person name="Xiao X.J."/>
            <person name="Lin M."/>
            <person name="Wu X.Y."/>
            <person name="Wu W.L."/>
            <person name="Chen Y.Y."/>
            <person name="Chang S.B."/>
            <person name="Sakamoto S."/>
            <person name="Ohme-Takagi M."/>
            <person name="Yagi M."/>
            <person name="Zeng S.J."/>
            <person name="Shen C.Y."/>
            <person name="Yeh C.M."/>
            <person name="Luo Y.B."/>
            <person name="Tsai W.C."/>
            <person name="Van de Peer Y."/>
            <person name="Liu Z.J."/>
        </authorList>
    </citation>
    <scope>NUCLEOTIDE SEQUENCE [LARGE SCALE GENOMIC DNA]</scope>
    <source>
        <strain evidence="6">cv. Shenzhen</strain>
        <tissue evidence="5">Stem</tissue>
    </source>
</reference>
<dbReference type="InterPro" id="IPR006677">
    <property type="entry name" value="tRNA_intron_Endonuc_cat-like"/>
</dbReference>
<comment type="catalytic activity">
    <reaction evidence="3">
        <text>pretRNA = a 3'-half-tRNA molecule with a 5'-OH end + a 5'-half-tRNA molecule with a 2',3'-cyclic phosphate end + an intron with a 2',3'-cyclic phosphate and a 5'-hydroxyl terminus.</text>
        <dbReference type="EC" id="4.6.1.16"/>
    </reaction>
</comment>
<dbReference type="GO" id="GO:0000213">
    <property type="term" value="F:tRNA-intron lyase activity"/>
    <property type="evidence" value="ECO:0007669"/>
    <property type="project" value="UniProtKB-EC"/>
</dbReference>
<feature type="domain" description="tRNA intron endonuclease catalytic" evidence="4">
    <location>
        <begin position="122"/>
        <end position="209"/>
    </location>
</feature>
<dbReference type="PANTHER" id="PTHR21227:SF0">
    <property type="entry name" value="TRNA-SPLICING ENDONUCLEASE SUBUNIT SEN2"/>
    <property type="match status" value="1"/>
</dbReference>
<evidence type="ECO:0000313" key="6">
    <source>
        <dbReference type="Proteomes" id="UP000236161"/>
    </source>
</evidence>
<keyword evidence="5" id="KW-0378">Hydrolase</keyword>
<gene>
    <name evidence="5" type="ORF">AXF42_Ash006311</name>
</gene>
<sequence length="250" mass="28279">MEFGGPRWKGKSFVDIAAQNPMSELVKQLQSSLAQSKARAILSGCISLLDATAELADLLNRTSFGRQIATSEKDEYWFQLSSEETFFMCHSLQSLAVVNESERPLNENKLWDHMRASKAAFPELYKAYSHLRKKNWVVRAGAQYGVDFVAYRHHPALVHSEYAVLVLQDGGENKHSGRLRVWSDLQRCLRVSGSVAKTLLVLYVNENGSDVSSPCCLEQFSVEERMITRWAPEQCRDGSSISENETERIE</sequence>
<comment type="similarity">
    <text evidence="1">Belongs to the tRNA-intron endonuclease family.</text>
</comment>
<evidence type="ECO:0000256" key="3">
    <source>
        <dbReference type="ARBA" id="ARBA00034031"/>
    </source>
</evidence>
<dbReference type="SUPFAM" id="SSF53032">
    <property type="entry name" value="tRNA-intron endonuclease catalytic domain-like"/>
    <property type="match status" value="1"/>
</dbReference>
<dbReference type="Gene3D" id="3.40.1350.10">
    <property type="match status" value="1"/>
</dbReference>
<dbReference type="GO" id="GO:0000379">
    <property type="term" value="P:tRNA-type intron splice site recognition and cleavage"/>
    <property type="evidence" value="ECO:0007669"/>
    <property type="project" value="TreeGrafter"/>
</dbReference>
<dbReference type="Proteomes" id="UP000236161">
    <property type="component" value="Unassembled WGS sequence"/>
</dbReference>
<dbReference type="PANTHER" id="PTHR21227">
    <property type="entry name" value="TRNA-SPLICING ENDONUCLEASE SUBUNIT SEN2"/>
    <property type="match status" value="1"/>
</dbReference>
<evidence type="ECO:0000256" key="2">
    <source>
        <dbReference type="ARBA" id="ARBA00012573"/>
    </source>
</evidence>
<dbReference type="OrthoDB" id="10249562at2759"/>
<proteinExistence type="inferred from homology"/>
<organism evidence="5 6">
    <name type="scientific">Apostasia shenzhenica</name>
    <dbReference type="NCBI Taxonomy" id="1088818"/>
    <lineage>
        <taxon>Eukaryota</taxon>
        <taxon>Viridiplantae</taxon>
        <taxon>Streptophyta</taxon>
        <taxon>Embryophyta</taxon>
        <taxon>Tracheophyta</taxon>
        <taxon>Spermatophyta</taxon>
        <taxon>Magnoliopsida</taxon>
        <taxon>Liliopsida</taxon>
        <taxon>Asparagales</taxon>
        <taxon>Orchidaceae</taxon>
        <taxon>Apostasioideae</taxon>
        <taxon>Apostasia</taxon>
    </lineage>
</organism>
<evidence type="ECO:0000256" key="1">
    <source>
        <dbReference type="ARBA" id="ARBA00008078"/>
    </source>
</evidence>
<dbReference type="GO" id="GO:0005737">
    <property type="term" value="C:cytoplasm"/>
    <property type="evidence" value="ECO:0007669"/>
    <property type="project" value="TreeGrafter"/>
</dbReference>
<evidence type="ECO:0000259" key="4">
    <source>
        <dbReference type="Pfam" id="PF01974"/>
    </source>
</evidence>
<protein>
    <recommendedName>
        <fullName evidence="2">tRNA-intron lyase</fullName>
        <ecNumber evidence="2">4.6.1.16</ecNumber>
    </recommendedName>
</protein>
<dbReference type="Pfam" id="PF01974">
    <property type="entry name" value="tRNA_int_endo"/>
    <property type="match status" value="1"/>
</dbReference>
<dbReference type="FunFam" id="3.40.1350.10:FF:000005">
    <property type="entry name" value="tRNA-splicing endonuclease subunit Sen2-1"/>
    <property type="match status" value="1"/>
</dbReference>
<keyword evidence="5" id="KW-0456">Lyase</keyword>
<name>A0A2I0AYP2_9ASPA</name>
<dbReference type="GO" id="GO:0003676">
    <property type="term" value="F:nucleic acid binding"/>
    <property type="evidence" value="ECO:0007669"/>
    <property type="project" value="InterPro"/>
</dbReference>
<keyword evidence="6" id="KW-1185">Reference proteome</keyword>
<keyword evidence="5" id="KW-0540">Nuclease</keyword>
<dbReference type="InterPro" id="IPR011856">
    <property type="entry name" value="tRNA_endonuc-like_dom_sf"/>
</dbReference>
<dbReference type="InterPro" id="IPR006676">
    <property type="entry name" value="tRNA_splic"/>
</dbReference>
<evidence type="ECO:0000313" key="5">
    <source>
        <dbReference type="EMBL" id="PKA60677.1"/>
    </source>
</evidence>
<dbReference type="EC" id="4.6.1.16" evidence="2"/>
<accession>A0A2I0AYP2</accession>
<keyword evidence="5" id="KW-0255">Endonuclease</keyword>
<dbReference type="GO" id="GO:0000214">
    <property type="term" value="C:tRNA-intron endonuclease complex"/>
    <property type="evidence" value="ECO:0007669"/>
    <property type="project" value="TreeGrafter"/>
</dbReference>
<dbReference type="InterPro" id="IPR036167">
    <property type="entry name" value="tRNA_intron_Endo_cat-like_sf"/>
</dbReference>
<dbReference type="STRING" id="1088818.A0A2I0AYP2"/>